<organism evidence="1 2">
    <name type="scientific">Clostridium malenominatum</name>
    <dbReference type="NCBI Taxonomy" id="1539"/>
    <lineage>
        <taxon>Bacteria</taxon>
        <taxon>Bacillati</taxon>
        <taxon>Bacillota</taxon>
        <taxon>Clostridia</taxon>
        <taxon>Eubacteriales</taxon>
        <taxon>Clostridiaceae</taxon>
        <taxon>Clostridium</taxon>
    </lineage>
</organism>
<evidence type="ECO:0008006" key="3">
    <source>
        <dbReference type="Google" id="ProtNLM"/>
    </source>
</evidence>
<proteinExistence type="predicted"/>
<evidence type="ECO:0000313" key="2">
    <source>
        <dbReference type="Proteomes" id="UP001500339"/>
    </source>
</evidence>
<reference evidence="1 2" key="1">
    <citation type="journal article" date="2019" name="Int. J. Syst. Evol. Microbiol.">
        <title>The Global Catalogue of Microorganisms (GCM) 10K type strain sequencing project: providing services to taxonomists for standard genome sequencing and annotation.</title>
        <authorList>
            <consortium name="The Broad Institute Genomics Platform"/>
            <consortium name="The Broad Institute Genome Sequencing Center for Infectious Disease"/>
            <person name="Wu L."/>
            <person name="Ma J."/>
        </authorList>
    </citation>
    <scope>NUCLEOTIDE SEQUENCE [LARGE SCALE GENOMIC DNA]</scope>
    <source>
        <strain evidence="1 2">JCM 1405</strain>
    </source>
</reference>
<dbReference type="InterPro" id="IPR018247">
    <property type="entry name" value="EF_Hand_1_Ca_BS"/>
</dbReference>
<evidence type="ECO:0000313" key="1">
    <source>
        <dbReference type="EMBL" id="GAA0717772.1"/>
    </source>
</evidence>
<protein>
    <recommendedName>
        <fullName evidence="3">EcsC family protein</fullName>
    </recommendedName>
</protein>
<dbReference type="Proteomes" id="UP001500339">
    <property type="component" value="Unassembled WGS sequence"/>
</dbReference>
<keyword evidence="2" id="KW-1185">Reference proteome</keyword>
<gene>
    <name evidence="1" type="ORF">GCM10008905_03700</name>
</gene>
<accession>A0ABN1IN29</accession>
<dbReference type="PROSITE" id="PS00018">
    <property type="entry name" value="EF_HAND_1"/>
    <property type="match status" value="1"/>
</dbReference>
<comment type="caution">
    <text evidence="1">The sequence shown here is derived from an EMBL/GenBank/DDBJ whole genome shotgun (WGS) entry which is preliminary data.</text>
</comment>
<dbReference type="EMBL" id="BAAACF010000001">
    <property type="protein sequence ID" value="GAA0717772.1"/>
    <property type="molecule type" value="Genomic_DNA"/>
</dbReference>
<name>A0ABN1IN29_9CLOT</name>
<sequence>MVAYDEFILPLTTKSRENYIVCYENKRKEVSFMEKQSENFSFNKKKDKAFQKMVENVGGAITELADKSRNIAVKSQETIVSTIDQNGNGEIDIEDIIILGLKTPGIKINRSEFLQKELYKNYAQEVIDDAIANTPAYAQIPVAEIDKIADEVIKFERTCVSGISAALGTPGAFAMAATIPADIVQYYAYMLRATQKLLYLYGFPQIDANEKEQKFDSETINILILCLGVMYGVAGTKNALLAMSKALANGVEKKLINTALTKGTIYPIVKNVMKWFNVNLTKKVFAGFFKKAIPFVGGVIGATITFVSFKPCCDKLKSSLQDTLLSNPLHNETDEENLIICSIQEM</sequence>